<reference evidence="5 6" key="1">
    <citation type="journal article" date="2017" name="Genome Biol.">
        <title>New reference genome sequences of hot pepper reveal the massive evolution of plant disease-resistance genes by retroduplication.</title>
        <authorList>
            <person name="Kim S."/>
            <person name="Park J."/>
            <person name="Yeom S.I."/>
            <person name="Kim Y.M."/>
            <person name="Seo E."/>
            <person name="Kim K.T."/>
            <person name="Kim M.S."/>
            <person name="Lee J.M."/>
            <person name="Cheong K."/>
            <person name="Shin H.S."/>
            <person name="Kim S.B."/>
            <person name="Han K."/>
            <person name="Lee J."/>
            <person name="Park M."/>
            <person name="Lee H.A."/>
            <person name="Lee H.Y."/>
            <person name="Lee Y."/>
            <person name="Oh S."/>
            <person name="Lee J.H."/>
            <person name="Choi E."/>
            <person name="Choi E."/>
            <person name="Lee S.E."/>
            <person name="Jeon J."/>
            <person name="Kim H."/>
            <person name="Choi G."/>
            <person name="Song H."/>
            <person name="Lee J."/>
            <person name="Lee S.C."/>
            <person name="Kwon J.K."/>
            <person name="Lee H.Y."/>
            <person name="Koo N."/>
            <person name="Hong Y."/>
            <person name="Kim R.W."/>
            <person name="Kang W.H."/>
            <person name="Huh J.H."/>
            <person name="Kang B.C."/>
            <person name="Yang T.J."/>
            <person name="Lee Y.H."/>
            <person name="Bennetzen J.L."/>
            <person name="Choi D."/>
        </authorList>
    </citation>
    <scope>NUCLEOTIDE SEQUENCE [LARGE SCALE GENOMIC DNA]</scope>
    <source>
        <strain evidence="6">cv. PBC81</strain>
    </source>
</reference>
<organism evidence="5 6">
    <name type="scientific">Capsicum baccatum</name>
    <name type="common">Peruvian pepper</name>
    <dbReference type="NCBI Taxonomy" id="33114"/>
    <lineage>
        <taxon>Eukaryota</taxon>
        <taxon>Viridiplantae</taxon>
        <taxon>Streptophyta</taxon>
        <taxon>Embryophyta</taxon>
        <taxon>Tracheophyta</taxon>
        <taxon>Spermatophyta</taxon>
        <taxon>Magnoliopsida</taxon>
        <taxon>eudicotyledons</taxon>
        <taxon>Gunneridae</taxon>
        <taxon>Pentapetalae</taxon>
        <taxon>asterids</taxon>
        <taxon>lamiids</taxon>
        <taxon>Solanales</taxon>
        <taxon>Solanaceae</taxon>
        <taxon>Solanoideae</taxon>
        <taxon>Capsiceae</taxon>
        <taxon>Capsicum</taxon>
    </lineage>
</organism>
<keyword evidence="6" id="KW-1185">Reference proteome</keyword>
<dbReference type="OrthoDB" id="10630692at2759"/>
<dbReference type="GO" id="GO:0006412">
    <property type="term" value="P:translation"/>
    <property type="evidence" value="ECO:0007669"/>
    <property type="project" value="UniProtKB-KW"/>
</dbReference>
<name>A0A2G2VZY7_CAPBA</name>
<dbReference type="GO" id="GO:0004812">
    <property type="term" value="F:aminoacyl-tRNA ligase activity"/>
    <property type="evidence" value="ECO:0007669"/>
    <property type="project" value="InterPro"/>
</dbReference>
<evidence type="ECO:0000256" key="4">
    <source>
        <dbReference type="ARBA" id="ARBA00022917"/>
    </source>
</evidence>
<gene>
    <name evidence="5" type="ORF">CQW23_22082</name>
</gene>
<evidence type="ECO:0000313" key="5">
    <source>
        <dbReference type="EMBL" id="PHT38509.1"/>
    </source>
</evidence>
<sequence length="237" mass="27325">MSISATPLEYSSIKRGYALPFSADAATTWIPDVYVDHRRSPELFGYGKERGIAESVLRGTDDLILFVVGHHAEVNKTLDHLRTYIAHKLGLIDNSRHSILWVTDFPMFEWNNSEQRLEDLLLELGIMAIHHEGRRSNEAANILEKKASKKEVPQFFEEWPVPPLFIHKTITIDKERTSSNKQLNLNYSMSSTNMHYFDRHYFDRQYLPVDSTFCIINSLGVDPIGSYPHLCTSYDAY</sequence>
<evidence type="ECO:0008006" key="7">
    <source>
        <dbReference type="Google" id="ProtNLM"/>
    </source>
</evidence>
<evidence type="ECO:0000313" key="6">
    <source>
        <dbReference type="Proteomes" id="UP000224567"/>
    </source>
</evidence>
<comment type="caution">
    <text evidence="5">The sequence shown here is derived from an EMBL/GenBank/DDBJ whole genome shotgun (WGS) entry which is preliminary data.</text>
</comment>
<dbReference type="InterPro" id="IPR004115">
    <property type="entry name" value="GAD-like_sf"/>
</dbReference>
<dbReference type="AlphaFoldDB" id="A0A2G2VZY7"/>
<dbReference type="GO" id="GO:0005524">
    <property type="term" value="F:ATP binding"/>
    <property type="evidence" value="ECO:0007669"/>
    <property type="project" value="UniProtKB-KW"/>
</dbReference>
<dbReference type="InterPro" id="IPR045864">
    <property type="entry name" value="aa-tRNA-synth_II/BPL/LPL"/>
</dbReference>
<evidence type="ECO:0000256" key="3">
    <source>
        <dbReference type="ARBA" id="ARBA00022840"/>
    </source>
</evidence>
<dbReference type="GO" id="GO:0005737">
    <property type="term" value="C:cytoplasm"/>
    <property type="evidence" value="ECO:0007669"/>
    <property type="project" value="InterPro"/>
</dbReference>
<dbReference type="Proteomes" id="UP000224567">
    <property type="component" value="Unassembled WGS sequence"/>
</dbReference>
<dbReference type="Gene3D" id="3.30.1360.30">
    <property type="entry name" value="GAD-like domain"/>
    <property type="match status" value="1"/>
</dbReference>
<reference evidence="6" key="2">
    <citation type="journal article" date="2017" name="J. Anim. Genet.">
        <title>Multiple reference genome sequences of hot pepper reveal the massive evolution of plant disease resistance genes by retroduplication.</title>
        <authorList>
            <person name="Kim S."/>
            <person name="Park J."/>
            <person name="Yeom S.-I."/>
            <person name="Kim Y.-M."/>
            <person name="Seo E."/>
            <person name="Kim K.-T."/>
            <person name="Kim M.-S."/>
            <person name="Lee J.M."/>
            <person name="Cheong K."/>
            <person name="Shin H.-S."/>
            <person name="Kim S.-B."/>
            <person name="Han K."/>
            <person name="Lee J."/>
            <person name="Park M."/>
            <person name="Lee H.-A."/>
            <person name="Lee H.-Y."/>
            <person name="Lee Y."/>
            <person name="Oh S."/>
            <person name="Lee J.H."/>
            <person name="Choi E."/>
            <person name="Choi E."/>
            <person name="Lee S.E."/>
            <person name="Jeon J."/>
            <person name="Kim H."/>
            <person name="Choi G."/>
            <person name="Song H."/>
            <person name="Lee J."/>
            <person name="Lee S.-C."/>
            <person name="Kwon J.-K."/>
            <person name="Lee H.-Y."/>
            <person name="Koo N."/>
            <person name="Hong Y."/>
            <person name="Kim R.W."/>
            <person name="Kang W.-H."/>
            <person name="Huh J.H."/>
            <person name="Kang B.-C."/>
            <person name="Yang T.-J."/>
            <person name="Lee Y.-H."/>
            <person name="Bennetzen J.L."/>
            <person name="Choi D."/>
        </authorList>
    </citation>
    <scope>NUCLEOTIDE SEQUENCE [LARGE SCALE GENOMIC DNA]</scope>
    <source>
        <strain evidence="6">cv. PBC81</strain>
    </source>
</reference>
<evidence type="ECO:0000256" key="2">
    <source>
        <dbReference type="ARBA" id="ARBA00022741"/>
    </source>
</evidence>
<keyword evidence="2" id="KW-0547">Nucleotide-binding</keyword>
<keyword evidence="3" id="KW-0067">ATP-binding</keyword>
<proteinExistence type="predicted"/>
<dbReference type="STRING" id="33114.A0A2G2VZY7"/>
<evidence type="ECO:0000256" key="1">
    <source>
        <dbReference type="ARBA" id="ARBA00022598"/>
    </source>
</evidence>
<accession>A0A2G2VZY7</accession>
<dbReference type="SUPFAM" id="SSF55261">
    <property type="entry name" value="GAD domain-like"/>
    <property type="match status" value="1"/>
</dbReference>
<keyword evidence="4" id="KW-0648">Protein biosynthesis</keyword>
<dbReference type="EMBL" id="MLFT02000009">
    <property type="protein sequence ID" value="PHT38509.1"/>
    <property type="molecule type" value="Genomic_DNA"/>
</dbReference>
<keyword evidence="1" id="KW-0436">Ligase</keyword>
<protein>
    <recommendedName>
        <fullName evidence="7">Aspartate--tRNA ligase, chloroplastic/mitochondrial</fullName>
    </recommendedName>
</protein>
<dbReference type="Gene3D" id="3.30.930.10">
    <property type="entry name" value="Bira Bifunctional Protein, Domain 2"/>
    <property type="match status" value="1"/>
</dbReference>